<reference evidence="3 4" key="1">
    <citation type="submission" date="2019-10" db="EMBL/GenBank/DDBJ databases">
        <title>Rudanella paleaurantiibacter sp. nov., isolated from sludge.</title>
        <authorList>
            <person name="Xu S.Q."/>
        </authorList>
    </citation>
    <scope>NUCLEOTIDE SEQUENCE [LARGE SCALE GENOMIC DNA]</scope>
    <source>
        <strain evidence="3 4">HX-22-17</strain>
    </source>
</reference>
<organism evidence="3 4">
    <name type="scientific">Rudanella paleaurantiibacter</name>
    <dbReference type="NCBI Taxonomy" id="2614655"/>
    <lineage>
        <taxon>Bacteria</taxon>
        <taxon>Pseudomonadati</taxon>
        <taxon>Bacteroidota</taxon>
        <taxon>Cytophagia</taxon>
        <taxon>Cytophagales</taxon>
        <taxon>Cytophagaceae</taxon>
        <taxon>Rudanella</taxon>
    </lineage>
</organism>
<evidence type="ECO:0000256" key="2">
    <source>
        <dbReference type="SAM" id="SignalP"/>
    </source>
</evidence>
<feature type="signal peptide" evidence="2">
    <location>
        <begin position="1"/>
        <end position="20"/>
    </location>
</feature>
<evidence type="ECO:0000256" key="1">
    <source>
        <dbReference type="SAM" id="Phobius"/>
    </source>
</evidence>
<feature type="transmembrane region" description="Helical" evidence="1">
    <location>
        <begin position="239"/>
        <end position="261"/>
    </location>
</feature>
<evidence type="ECO:0000313" key="4">
    <source>
        <dbReference type="Proteomes" id="UP000488299"/>
    </source>
</evidence>
<proteinExistence type="predicted"/>
<name>A0A7J5U4H9_9BACT</name>
<evidence type="ECO:0008006" key="5">
    <source>
        <dbReference type="Google" id="ProtNLM"/>
    </source>
</evidence>
<keyword evidence="1" id="KW-0812">Transmembrane</keyword>
<dbReference type="AlphaFoldDB" id="A0A7J5U4H9"/>
<keyword evidence="2" id="KW-0732">Signal</keyword>
<keyword evidence="1" id="KW-0472">Membrane</keyword>
<keyword evidence="1" id="KW-1133">Transmembrane helix</keyword>
<keyword evidence="4" id="KW-1185">Reference proteome</keyword>
<accession>A0A7J5U4H9</accession>
<dbReference type="EMBL" id="WELI01000001">
    <property type="protein sequence ID" value="KAB7732631.1"/>
    <property type="molecule type" value="Genomic_DNA"/>
</dbReference>
<evidence type="ECO:0000313" key="3">
    <source>
        <dbReference type="EMBL" id="KAB7732631.1"/>
    </source>
</evidence>
<protein>
    <recommendedName>
        <fullName evidence="5">Tetratricopeptide repeat protein</fullName>
    </recommendedName>
</protein>
<feature type="chain" id="PRO_5029651787" description="Tetratricopeptide repeat protein" evidence="2">
    <location>
        <begin position="21"/>
        <end position="289"/>
    </location>
</feature>
<gene>
    <name evidence="3" type="ORF">F5984_01355</name>
</gene>
<comment type="caution">
    <text evidence="3">The sequence shown here is derived from an EMBL/GenBank/DDBJ whole genome shotgun (WGS) entry which is preliminary data.</text>
</comment>
<sequence length="289" mass="32950">MKWLHYGALLLWMSLSGAYAQPPISFGREWQFAQYLADKEAVTEAVYVLERLEPLAQTNAQRDSLNYFRGWLAYTSKDLTVAHRKLLSVSATSPFYTKSRYFGAYCLAFVGNRDSARVAMQTLPTPDSTFRELKALQLGGLALLQRRYADYEAQRQSFTYRSYALVNEQQRLNRYDSTLRAEKRRSPLVAGLYSAALPGLGKIYAGKTKQGIAAFLPILSLGLLTYEGLRKDGPRSARFIGFGSLFTVFYVGNIWGSILSVKVKRNEFRREYDNKILFDMHIPVRNLLN</sequence>
<dbReference type="RefSeq" id="WP_152122105.1">
    <property type="nucleotide sequence ID" value="NZ_WELI01000001.1"/>
</dbReference>
<dbReference type="Proteomes" id="UP000488299">
    <property type="component" value="Unassembled WGS sequence"/>
</dbReference>